<dbReference type="GO" id="GO:0016301">
    <property type="term" value="F:kinase activity"/>
    <property type="evidence" value="ECO:0007669"/>
    <property type="project" value="UniProtKB-KW"/>
</dbReference>
<dbReference type="PANTHER" id="PTHR46618">
    <property type="entry name" value="ARMADILLO REPEAT-CONTAINING PROTEIN 3"/>
    <property type="match status" value="1"/>
</dbReference>
<reference evidence="3 4" key="1">
    <citation type="submission" date="2020-02" db="EMBL/GenBank/DDBJ databases">
        <title>Draft genome sequence of Haematococcus lacustris strain NIES-144.</title>
        <authorList>
            <person name="Morimoto D."/>
            <person name="Nakagawa S."/>
            <person name="Yoshida T."/>
            <person name="Sawayama S."/>
        </authorList>
    </citation>
    <scope>NUCLEOTIDE SEQUENCE [LARGE SCALE GENOMIC DNA]</scope>
    <source>
        <strain evidence="3 4">NIES-144</strain>
    </source>
</reference>
<keyword evidence="3" id="KW-0808">Transferase</keyword>
<dbReference type="InterPro" id="IPR055164">
    <property type="entry name" value="EDR1/CTR1/ARMC3-like_pept-like"/>
</dbReference>
<accession>A0A6A0A9T7</accession>
<proteinExistence type="predicted"/>
<protein>
    <submittedName>
        <fullName evidence="3">Protein kinase domain-containing protein</fullName>
    </submittedName>
</protein>
<keyword evidence="1" id="KW-0677">Repeat</keyword>
<dbReference type="Proteomes" id="UP000485058">
    <property type="component" value="Unassembled WGS sequence"/>
</dbReference>
<dbReference type="AlphaFoldDB" id="A0A6A0A9T7"/>
<name>A0A6A0A9T7_HAELA</name>
<dbReference type="PANTHER" id="PTHR46618:SF1">
    <property type="entry name" value="ARMADILLO REPEAT-CONTAINING PROTEIN 3"/>
    <property type="match status" value="1"/>
</dbReference>
<comment type="caution">
    <text evidence="3">The sequence shown here is derived from an EMBL/GenBank/DDBJ whole genome shotgun (WGS) entry which is preliminary data.</text>
</comment>
<sequence>MQAQQQANAIAIQRSRAADASRRQQAGLAQALSQKYHVTGRLESSDVVVDGFYDVLGDFPEVEDSAGGFPKLEELKKAVVIDHSEDSNLCAFEERAADVSAEVVSRGPAARIKALAQIVVDSMGGTYDCDDTLSHFWQAASAAEKAKKRSAVIALGNLSVGSIRHRALLFKLLADSLNIKSQLRKGPAAGGGDDLAVNVVNIDGKVTAAALLSYG</sequence>
<keyword evidence="4" id="KW-1185">Reference proteome</keyword>
<evidence type="ECO:0000313" key="4">
    <source>
        <dbReference type="Proteomes" id="UP000485058"/>
    </source>
</evidence>
<dbReference type="Pfam" id="PF14381">
    <property type="entry name" value="EDR1_CTR1_ARMC3_pept"/>
    <property type="match status" value="1"/>
</dbReference>
<evidence type="ECO:0000259" key="2">
    <source>
        <dbReference type="Pfam" id="PF14381"/>
    </source>
</evidence>
<evidence type="ECO:0000313" key="3">
    <source>
        <dbReference type="EMBL" id="GFH29378.1"/>
    </source>
</evidence>
<dbReference type="EMBL" id="BLLF01004319">
    <property type="protein sequence ID" value="GFH29378.1"/>
    <property type="molecule type" value="Genomic_DNA"/>
</dbReference>
<gene>
    <name evidence="3" type="ORF">HaLaN_28025</name>
</gene>
<feature type="domain" description="EDR1/CTR1/ARMC3-like peptidase-like" evidence="2">
    <location>
        <begin position="29"/>
        <end position="204"/>
    </location>
</feature>
<dbReference type="InterPro" id="IPR052441">
    <property type="entry name" value="Armadillo-Ser/Thr_Kinase"/>
</dbReference>
<keyword evidence="3" id="KW-0418">Kinase</keyword>
<organism evidence="3 4">
    <name type="scientific">Haematococcus lacustris</name>
    <name type="common">Green alga</name>
    <name type="synonym">Haematococcus pluvialis</name>
    <dbReference type="NCBI Taxonomy" id="44745"/>
    <lineage>
        <taxon>Eukaryota</taxon>
        <taxon>Viridiplantae</taxon>
        <taxon>Chlorophyta</taxon>
        <taxon>core chlorophytes</taxon>
        <taxon>Chlorophyceae</taxon>
        <taxon>CS clade</taxon>
        <taxon>Chlamydomonadales</taxon>
        <taxon>Haematococcaceae</taxon>
        <taxon>Haematococcus</taxon>
    </lineage>
</organism>
<feature type="non-terminal residue" evidence="3">
    <location>
        <position position="215"/>
    </location>
</feature>
<evidence type="ECO:0000256" key="1">
    <source>
        <dbReference type="ARBA" id="ARBA00022737"/>
    </source>
</evidence>